<dbReference type="Proteomes" id="UP000095558">
    <property type="component" value="Unassembled WGS sequence"/>
</dbReference>
<dbReference type="RefSeq" id="WP_042397303.1">
    <property type="nucleotide sequence ID" value="NZ_CYYT01000012.1"/>
</dbReference>
<proteinExistence type="predicted"/>
<evidence type="ECO:0000313" key="1">
    <source>
        <dbReference type="EMBL" id="CUO83068.1"/>
    </source>
</evidence>
<organism evidence="1 2">
    <name type="scientific">Clostridium disporicum</name>
    <dbReference type="NCBI Taxonomy" id="84024"/>
    <lineage>
        <taxon>Bacteria</taxon>
        <taxon>Bacillati</taxon>
        <taxon>Bacillota</taxon>
        <taxon>Clostridia</taxon>
        <taxon>Eubacteriales</taxon>
        <taxon>Clostridiaceae</taxon>
        <taxon>Clostridium</taxon>
    </lineage>
</organism>
<dbReference type="OrthoDB" id="5506143at2"/>
<reference evidence="1 2" key="1">
    <citation type="submission" date="2015-09" db="EMBL/GenBank/DDBJ databases">
        <authorList>
            <consortium name="Pathogen Informatics"/>
        </authorList>
    </citation>
    <scope>NUCLEOTIDE SEQUENCE [LARGE SCALE GENOMIC DNA]</scope>
    <source>
        <strain evidence="1 2">2789STDY5834855</strain>
    </source>
</reference>
<dbReference type="GeneID" id="83011643"/>
<gene>
    <name evidence="1" type="ORF">ERS852470_03492</name>
</gene>
<evidence type="ECO:0000313" key="2">
    <source>
        <dbReference type="Proteomes" id="UP000095558"/>
    </source>
</evidence>
<protein>
    <submittedName>
        <fullName evidence="1">dUTPase superfamily</fullName>
    </submittedName>
</protein>
<dbReference type="InterPro" id="IPR014871">
    <property type="entry name" value="dUTPase/dCTP_pyrophosphatase"/>
</dbReference>
<accession>A0A174ICH2</accession>
<dbReference type="AlphaFoldDB" id="A0A174ICH2"/>
<sequence>MNILPIVELQKEKKHGLLINKDLSQYKLWARKHLELQVKLSSLAEETKCYKYWIDDGLNLNKETVFIKYADFLTHVINLGIDKHYIENYEVLLRPNDYCLSDQFLNLYIDINDLIISPSTDHFFTLLEDSLSLGVTLGYSEEEIFNSFIY</sequence>
<dbReference type="SUPFAM" id="SSF101386">
    <property type="entry name" value="all-alpha NTP pyrophosphatases"/>
    <property type="match status" value="1"/>
</dbReference>
<name>A0A174ICH2_9CLOT</name>
<dbReference type="EMBL" id="CYZV01000061">
    <property type="protein sequence ID" value="CUO83068.1"/>
    <property type="molecule type" value="Genomic_DNA"/>
</dbReference>
<dbReference type="Gene3D" id="1.10.4010.10">
    <property type="entry name" value="Type II deoxyuridine triphosphatase"/>
    <property type="match status" value="1"/>
</dbReference>
<dbReference type="Pfam" id="PF08761">
    <property type="entry name" value="dUTPase_2"/>
    <property type="match status" value="1"/>
</dbReference>